<dbReference type="PANTHER" id="PTHR38847">
    <property type="match status" value="1"/>
</dbReference>
<dbReference type="Proteomes" id="UP000724874">
    <property type="component" value="Unassembled WGS sequence"/>
</dbReference>
<evidence type="ECO:0000313" key="2">
    <source>
        <dbReference type="Proteomes" id="UP000724874"/>
    </source>
</evidence>
<accession>A0A9P5TRS0</accession>
<dbReference type="AlphaFoldDB" id="A0A9P5TRS0"/>
<reference evidence="1" key="1">
    <citation type="submission" date="2020-11" db="EMBL/GenBank/DDBJ databases">
        <authorList>
            <consortium name="DOE Joint Genome Institute"/>
            <person name="Ahrendt S."/>
            <person name="Riley R."/>
            <person name="Andreopoulos W."/>
            <person name="LaButti K."/>
            <person name="Pangilinan J."/>
            <person name="Ruiz-duenas F.J."/>
            <person name="Barrasa J.M."/>
            <person name="Sanchez-Garcia M."/>
            <person name="Camarero S."/>
            <person name="Miyauchi S."/>
            <person name="Serrano A."/>
            <person name="Linde D."/>
            <person name="Babiker R."/>
            <person name="Drula E."/>
            <person name="Ayuso-Fernandez I."/>
            <person name="Pacheco R."/>
            <person name="Padilla G."/>
            <person name="Ferreira P."/>
            <person name="Barriuso J."/>
            <person name="Kellner H."/>
            <person name="Castanera R."/>
            <person name="Alfaro M."/>
            <person name="Ramirez L."/>
            <person name="Pisabarro A.G."/>
            <person name="Kuo A."/>
            <person name="Tritt A."/>
            <person name="Lipzen A."/>
            <person name="He G."/>
            <person name="Yan M."/>
            <person name="Ng V."/>
            <person name="Cullen D."/>
            <person name="Martin F."/>
            <person name="Rosso M.-N."/>
            <person name="Henrissat B."/>
            <person name="Hibbett D."/>
            <person name="Martinez A.T."/>
            <person name="Grigoriev I.V."/>
        </authorList>
    </citation>
    <scope>NUCLEOTIDE SEQUENCE</scope>
    <source>
        <strain evidence="1">AH 44721</strain>
    </source>
</reference>
<dbReference type="PANTHER" id="PTHR38847:SF1">
    <property type="entry name" value="PSEUDOURIDINE SYNTHASE RSUA_RLUA-LIKE DOMAIN-CONTAINING PROTEIN"/>
    <property type="match status" value="1"/>
</dbReference>
<comment type="caution">
    <text evidence="1">The sequence shown here is derived from an EMBL/GenBank/DDBJ whole genome shotgun (WGS) entry which is preliminary data.</text>
</comment>
<gene>
    <name evidence="1" type="ORF">CPB84DRAFT_1768851</name>
</gene>
<evidence type="ECO:0000313" key="1">
    <source>
        <dbReference type="EMBL" id="KAF8907301.1"/>
    </source>
</evidence>
<keyword evidence="2" id="KW-1185">Reference proteome</keyword>
<dbReference type="EMBL" id="JADNYJ010000015">
    <property type="protein sequence ID" value="KAF8907301.1"/>
    <property type="molecule type" value="Genomic_DNA"/>
</dbReference>
<name>A0A9P5TRS0_GYMJU</name>
<proteinExistence type="predicted"/>
<dbReference type="OrthoDB" id="152248at2759"/>
<dbReference type="InterPro" id="IPR025649">
    <property type="entry name" value="DUF4360"/>
</dbReference>
<dbReference type="Pfam" id="PF14273">
    <property type="entry name" value="DUF4360"/>
    <property type="match status" value="1"/>
</dbReference>
<protein>
    <submittedName>
        <fullName evidence="1">Uncharacterized protein</fullName>
    </submittedName>
</protein>
<organism evidence="1 2">
    <name type="scientific">Gymnopilus junonius</name>
    <name type="common">Spectacular rustgill mushroom</name>
    <name type="synonym">Gymnopilus spectabilis subsp. junonius</name>
    <dbReference type="NCBI Taxonomy" id="109634"/>
    <lineage>
        <taxon>Eukaryota</taxon>
        <taxon>Fungi</taxon>
        <taxon>Dikarya</taxon>
        <taxon>Basidiomycota</taxon>
        <taxon>Agaricomycotina</taxon>
        <taxon>Agaricomycetes</taxon>
        <taxon>Agaricomycetidae</taxon>
        <taxon>Agaricales</taxon>
        <taxon>Agaricineae</taxon>
        <taxon>Hymenogastraceae</taxon>
        <taxon>Gymnopilus</taxon>
    </lineage>
</organism>
<sequence>MSTRLCFLFLERRWSYLNVTYSQYYAEVGSGIPISENRKDCQLTFGISVPPSFSFCITSTTSHGFYFLDSGVTASQKAFYYFQGSSDQVTAQSNISGPVPGALYSYTAPFSLVFTNMSPCGSRTVLNIDTEVCASDNDNHSGEGFIANDSSDFSQSFHFVWQTCS</sequence>